<evidence type="ECO:0000313" key="2">
    <source>
        <dbReference type="Proteomes" id="UP001362899"/>
    </source>
</evidence>
<dbReference type="Gene3D" id="1.10.150.240">
    <property type="entry name" value="Putative phosphatase, domain 2"/>
    <property type="match status" value="1"/>
</dbReference>
<name>A0AAV5RI27_STABA</name>
<gene>
    <name evidence="1" type="ORF">DASB73_017690</name>
</gene>
<accession>A0AAV5RI27</accession>
<dbReference type="InterPro" id="IPR006439">
    <property type="entry name" value="HAD-SF_hydro_IA"/>
</dbReference>
<proteinExistence type="predicted"/>
<protein>
    <submittedName>
        <fullName evidence="1">2-deoxyglucose-6-phosphatase</fullName>
    </submittedName>
</protein>
<evidence type="ECO:0000313" key="1">
    <source>
        <dbReference type="EMBL" id="GMM50811.1"/>
    </source>
</evidence>
<organism evidence="1 2">
    <name type="scientific">Starmerella bacillaris</name>
    <name type="common">Yeast</name>
    <name type="synonym">Candida zemplinina</name>
    <dbReference type="NCBI Taxonomy" id="1247836"/>
    <lineage>
        <taxon>Eukaryota</taxon>
        <taxon>Fungi</taxon>
        <taxon>Dikarya</taxon>
        <taxon>Ascomycota</taxon>
        <taxon>Saccharomycotina</taxon>
        <taxon>Dipodascomycetes</taxon>
        <taxon>Dipodascales</taxon>
        <taxon>Trichomonascaceae</taxon>
        <taxon>Starmerella</taxon>
    </lineage>
</organism>
<dbReference type="Proteomes" id="UP001362899">
    <property type="component" value="Unassembled WGS sequence"/>
</dbReference>
<dbReference type="InterPro" id="IPR023214">
    <property type="entry name" value="HAD_sf"/>
</dbReference>
<dbReference type="SUPFAM" id="SSF56784">
    <property type="entry name" value="HAD-like"/>
    <property type="match status" value="1"/>
</dbReference>
<sequence>MSTVISAPRTENGHVVVDLTVSGCLFDMDGTLMMSTPCVVAAWTAFAEQNGVTPNSILDHSHGRRTIEILHDVNPKFADQAHVIAFETTIAKEYGDLATPVPGVTELVNSIPAGKWGVVTSATKVIADEWLKRLNLNPAGVVLTAENVTAGKPDPQGYLLGKKTLNLGDDFLVFEDAFAGVKAGLQAGAVVVGMATTYDAKTVKEFGANIVIPDMTHIKLSSYDATTNKMIFTVTDPYM</sequence>
<dbReference type="Pfam" id="PF00702">
    <property type="entry name" value="Hydrolase"/>
    <property type="match status" value="1"/>
</dbReference>
<reference evidence="1 2" key="1">
    <citation type="journal article" date="2023" name="Elife">
        <title>Identification of key yeast species and microbe-microbe interactions impacting larval growth of Drosophila in the wild.</title>
        <authorList>
            <person name="Mure A."/>
            <person name="Sugiura Y."/>
            <person name="Maeda R."/>
            <person name="Honda K."/>
            <person name="Sakurai N."/>
            <person name="Takahashi Y."/>
            <person name="Watada M."/>
            <person name="Katoh T."/>
            <person name="Gotoh A."/>
            <person name="Gotoh Y."/>
            <person name="Taniguchi I."/>
            <person name="Nakamura K."/>
            <person name="Hayashi T."/>
            <person name="Katayama T."/>
            <person name="Uemura T."/>
            <person name="Hattori Y."/>
        </authorList>
    </citation>
    <scope>NUCLEOTIDE SEQUENCE [LARGE SCALE GENOMIC DNA]</scope>
    <source>
        <strain evidence="1 2">SB-73</strain>
    </source>
</reference>
<dbReference type="Gene3D" id="3.40.50.1000">
    <property type="entry name" value="HAD superfamily/HAD-like"/>
    <property type="match status" value="1"/>
</dbReference>
<dbReference type="PANTHER" id="PTHR43481:SF4">
    <property type="entry name" value="GLYCEROL-1-PHOSPHATE PHOSPHOHYDROLASE 1-RELATED"/>
    <property type="match status" value="1"/>
</dbReference>
<dbReference type="InterPro" id="IPR051806">
    <property type="entry name" value="HAD-like_SPP"/>
</dbReference>
<dbReference type="InterPro" id="IPR023198">
    <property type="entry name" value="PGP-like_dom2"/>
</dbReference>
<dbReference type="PANTHER" id="PTHR43481">
    <property type="entry name" value="FRUCTOSE-1-PHOSPHATE PHOSPHATASE"/>
    <property type="match status" value="1"/>
</dbReference>
<dbReference type="AlphaFoldDB" id="A0AAV5RI27"/>
<dbReference type="EMBL" id="BTGC01000003">
    <property type="protein sequence ID" value="GMM50811.1"/>
    <property type="molecule type" value="Genomic_DNA"/>
</dbReference>
<keyword evidence="2" id="KW-1185">Reference proteome</keyword>
<dbReference type="InterPro" id="IPR036412">
    <property type="entry name" value="HAD-like_sf"/>
</dbReference>
<dbReference type="SFLD" id="SFLDS00003">
    <property type="entry name" value="Haloacid_Dehalogenase"/>
    <property type="match status" value="1"/>
</dbReference>
<comment type="caution">
    <text evidence="1">The sequence shown here is derived from an EMBL/GenBank/DDBJ whole genome shotgun (WGS) entry which is preliminary data.</text>
</comment>
<dbReference type="SFLD" id="SFLDG01129">
    <property type="entry name" value="C1.5:_HAD__Beta-PGM__Phosphata"/>
    <property type="match status" value="1"/>
</dbReference>
<dbReference type="NCBIfam" id="TIGR01509">
    <property type="entry name" value="HAD-SF-IA-v3"/>
    <property type="match status" value="1"/>
</dbReference>
<dbReference type="GO" id="GO:0050308">
    <property type="term" value="F:sugar-phosphatase activity"/>
    <property type="evidence" value="ECO:0007669"/>
    <property type="project" value="TreeGrafter"/>
</dbReference>